<dbReference type="AlphaFoldDB" id="R7ZWK9"/>
<dbReference type="Proteomes" id="UP000013909">
    <property type="component" value="Unassembled WGS sequence"/>
</dbReference>
<organism evidence="1 2">
    <name type="scientific">Lunatimonas lonarensis</name>
    <dbReference type="NCBI Taxonomy" id="1232681"/>
    <lineage>
        <taxon>Bacteria</taxon>
        <taxon>Pseudomonadati</taxon>
        <taxon>Bacteroidota</taxon>
        <taxon>Cytophagia</taxon>
        <taxon>Cytophagales</taxon>
        <taxon>Cyclobacteriaceae</taxon>
    </lineage>
</organism>
<protein>
    <submittedName>
        <fullName evidence="1">Uncharacterized protein</fullName>
    </submittedName>
</protein>
<name>R7ZWK9_9BACT</name>
<evidence type="ECO:0000313" key="2">
    <source>
        <dbReference type="Proteomes" id="UP000013909"/>
    </source>
</evidence>
<sequence length="39" mass="4494">MGVFKARYLLVGNGIRQTQLGARRRCFLPILEISTKKRC</sequence>
<reference evidence="1 2" key="1">
    <citation type="submission" date="2013-02" db="EMBL/GenBank/DDBJ databases">
        <title>A novel strain isolated from Lonar lake, Maharashtra, India.</title>
        <authorList>
            <person name="Singh A."/>
        </authorList>
    </citation>
    <scope>NUCLEOTIDE SEQUENCE [LARGE SCALE GENOMIC DNA]</scope>
    <source>
        <strain evidence="1 2">AK24</strain>
    </source>
</reference>
<accession>R7ZWK9</accession>
<gene>
    <name evidence="1" type="ORF">ADIS_1257</name>
</gene>
<dbReference type="STRING" id="1232681.ADIS_1257"/>
<proteinExistence type="predicted"/>
<evidence type="ECO:0000313" key="1">
    <source>
        <dbReference type="EMBL" id="EON78394.1"/>
    </source>
</evidence>
<keyword evidence="2" id="KW-1185">Reference proteome</keyword>
<comment type="caution">
    <text evidence="1">The sequence shown here is derived from an EMBL/GenBank/DDBJ whole genome shotgun (WGS) entry which is preliminary data.</text>
</comment>
<dbReference type="EMBL" id="AQHR01000040">
    <property type="protein sequence ID" value="EON78394.1"/>
    <property type="molecule type" value="Genomic_DNA"/>
</dbReference>